<evidence type="ECO:0000256" key="6">
    <source>
        <dbReference type="ARBA" id="ARBA00022900"/>
    </source>
</evidence>
<dbReference type="InterPro" id="IPR010600">
    <property type="entry name" value="ITI_HC_C"/>
</dbReference>
<dbReference type="PROSITE" id="PS50234">
    <property type="entry name" value="VWFA"/>
    <property type="match status" value="1"/>
</dbReference>
<evidence type="ECO:0000256" key="10">
    <source>
        <dbReference type="ARBA" id="ARBA00039924"/>
    </source>
</evidence>
<evidence type="ECO:0000256" key="2">
    <source>
        <dbReference type="ARBA" id="ARBA00010158"/>
    </source>
</evidence>
<evidence type="ECO:0000259" key="13">
    <source>
        <dbReference type="PROSITE" id="PS51468"/>
    </source>
</evidence>
<dbReference type="Pfam" id="PF06668">
    <property type="entry name" value="ITI_HC_C"/>
    <property type="match status" value="1"/>
</dbReference>
<feature type="compositionally biased region" description="Polar residues" evidence="11">
    <location>
        <begin position="613"/>
        <end position="669"/>
    </location>
</feature>
<evidence type="ECO:0000256" key="9">
    <source>
        <dbReference type="ARBA" id="ARBA00037051"/>
    </source>
</evidence>
<dbReference type="InterPro" id="IPR036465">
    <property type="entry name" value="vWFA_dom_sf"/>
</dbReference>
<feature type="domain" description="VWFA" evidence="12">
    <location>
        <begin position="271"/>
        <end position="454"/>
    </location>
</feature>
<dbReference type="Pfam" id="PF08487">
    <property type="entry name" value="VIT"/>
    <property type="match status" value="1"/>
</dbReference>
<accession>A0AAV7N6U2</accession>
<dbReference type="AlphaFoldDB" id="A0AAV7N6U2"/>
<feature type="region of interest" description="Disordered" evidence="11">
    <location>
        <begin position="607"/>
        <end position="670"/>
    </location>
</feature>
<evidence type="ECO:0000256" key="8">
    <source>
        <dbReference type="ARBA" id="ARBA00023180"/>
    </source>
</evidence>
<keyword evidence="8" id="KW-0325">Glycoprotein</keyword>
<dbReference type="GO" id="GO:0005576">
    <property type="term" value="C:extracellular region"/>
    <property type="evidence" value="ECO:0007669"/>
    <property type="project" value="UniProtKB-SubCell"/>
</dbReference>
<evidence type="ECO:0000256" key="7">
    <source>
        <dbReference type="ARBA" id="ARBA00022974"/>
    </source>
</evidence>
<dbReference type="InterPro" id="IPR013694">
    <property type="entry name" value="VIT"/>
</dbReference>
<dbReference type="PANTHER" id="PTHR10338:SF115">
    <property type="entry name" value="INTER-ALPHA-TRYPSIN INHIBITOR HEAVY CHAIN H3"/>
    <property type="match status" value="1"/>
</dbReference>
<keyword evidence="7" id="KW-0654">Proteoglycan</keyword>
<dbReference type="EMBL" id="JANPWB010000013">
    <property type="protein sequence ID" value="KAJ1110419.1"/>
    <property type="molecule type" value="Genomic_DNA"/>
</dbReference>
<dbReference type="GO" id="GO:0004867">
    <property type="term" value="F:serine-type endopeptidase inhibitor activity"/>
    <property type="evidence" value="ECO:0007669"/>
    <property type="project" value="UniProtKB-KW"/>
</dbReference>
<evidence type="ECO:0000256" key="1">
    <source>
        <dbReference type="ARBA" id="ARBA00004613"/>
    </source>
</evidence>
<evidence type="ECO:0000259" key="12">
    <source>
        <dbReference type="PROSITE" id="PS50234"/>
    </source>
</evidence>
<comment type="subcellular location">
    <subcellularLocation>
        <location evidence="1">Secreted</location>
    </subcellularLocation>
</comment>
<sequence length="927" mass="103450">MEFRSKPPCEVKVIDYVATVKEREMTEEELNIYSLKIDSWITSRFAHTVITSRAVNRANVSKEVEFDVDLPKTAFITNFSMTIDGIVYMGTVKEKEAAQKVYQEAVSRGQSAGIVKASGRKMEKFKVSVSIAPSGKVTFQLTYEELLKRVFGKYEMLIRVKPKQLVDQFQIDVHISETQAITFLEAEASFLTDQLKENVQKSVAGKKGHVLFSPTVEEQRSCADCPTSLLDGDFLVKYEVDRTNSAGEIQIVNGYFVHFFAPENIPPMPKNIIFIIDRSSSMSGRKIQQTKDAFLKISEDLREDDYFNFVIFSSDITVWKESLVKATSQNVKDAKAYISKLTVNGATNINEALLMATKLLNDKLSNEQQMGRRFSLIIFLTDGDPTYGETNNERILANAKAAIGGHFTLYSLGFGKDVDYNFLEKLALENGGVARRIYDDSDAAVQLQGFFSEIANPLLLGVQMKYPGDNVNDITQNTFMHYYGGSEIVVAGRVTDNELTILPVEIKAEGATNNFTLNMEGKVREAWQHQQYIFGKYTERLWAYLTIQQLLEKHISAQAEEKYALKKKALDLSLKYSFVTPLTSMTVTKPDNEAKNATLVADKLTEAQRSGGAPTQTFSSQRSGGAPTQTFSSQRSGGAPTQTFGLQRSGGAPTQTFNSRQTNTGTPQSFVDGDPHFIIQLPRHNESICFNIQEQPGVVLRLVADPETGIAVNAQVVGKNKDGSPGKAGNTYIGKLGFISQKMGIKVEVTTEICTVYTHQQKRSFHWNESVSMTQGGFKLSILNGSKMILSVGKEVTFEVVLHRRPKKHLDQQDFLGLYTLDSHQLSDQTHGLLGQFYHLTDAEVYYIPVSDEGEPRAVVVKNKSEVVVKGQWREDFREDPQKGVKTFCWFAEDNGNGLIDGSARDYIISGLFDMIESSKISDHPAI</sequence>
<evidence type="ECO:0000256" key="5">
    <source>
        <dbReference type="ARBA" id="ARBA00022729"/>
    </source>
</evidence>
<evidence type="ECO:0000256" key="11">
    <source>
        <dbReference type="SAM" id="MobiDB-lite"/>
    </source>
</evidence>
<keyword evidence="6" id="KW-0722">Serine protease inhibitor</keyword>
<dbReference type="Pfam" id="PF00092">
    <property type="entry name" value="VWA"/>
    <property type="match status" value="1"/>
</dbReference>
<reference evidence="14" key="1">
    <citation type="journal article" date="2022" name="bioRxiv">
        <title>Sequencing and chromosome-scale assembly of the giantPleurodeles waltlgenome.</title>
        <authorList>
            <person name="Brown T."/>
            <person name="Elewa A."/>
            <person name="Iarovenko S."/>
            <person name="Subramanian E."/>
            <person name="Araus A.J."/>
            <person name="Petzold A."/>
            <person name="Susuki M."/>
            <person name="Suzuki K.-i.T."/>
            <person name="Hayashi T."/>
            <person name="Toyoda A."/>
            <person name="Oliveira C."/>
            <person name="Osipova E."/>
            <person name="Leigh N.D."/>
            <person name="Simon A."/>
            <person name="Yun M.H."/>
        </authorList>
    </citation>
    <scope>NUCLEOTIDE SEQUENCE</scope>
    <source>
        <strain evidence="14">20211129_DDA</strain>
        <tissue evidence="14">Liver</tissue>
    </source>
</reference>
<protein>
    <recommendedName>
        <fullName evidence="10">Inter-alpha-trypsin inhibitor heavy chain H3</fullName>
    </recommendedName>
</protein>
<dbReference type="GO" id="GO:0030212">
    <property type="term" value="P:hyaluronan metabolic process"/>
    <property type="evidence" value="ECO:0007669"/>
    <property type="project" value="InterPro"/>
</dbReference>
<comment type="function">
    <text evidence="9">May act as a carrier of hyaluronan in serum or as a binding protein between hyaluronan and other matrix protein, including those on cell surfaces in tissues to regulate the localization, synthesis and degradation of hyaluronan which are essential to cells undergoing biological processes.</text>
</comment>
<feature type="domain" description="VIT" evidence="13">
    <location>
        <begin position="16"/>
        <end position="145"/>
    </location>
</feature>
<dbReference type="PROSITE" id="PS51468">
    <property type="entry name" value="VIT"/>
    <property type="match status" value="1"/>
</dbReference>
<dbReference type="InterPro" id="IPR002035">
    <property type="entry name" value="VWF_A"/>
</dbReference>
<keyword evidence="3" id="KW-0964">Secreted</keyword>
<gene>
    <name evidence="14" type="ORF">NDU88_007771</name>
</gene>
<keyword evidence="4" id="KW-0646">Protease inhibitor</keyword>
<dbReference type="SMART" id="SM00327">
    <property type="entry name" value="VWA"/>
    <property type="match status" value="1"/>
</dbReference>
<dbReference type="PANTHER" id="PTHR10338">
    <property type="entry name" value="INTER-ALPHA-TRYPSIN INHIBITOR HEAVY CHAIN FAMILY MEMBER"/>
    <property type="match status" value="1"/>
</dbReference>
<comment type="caution">
    <text evidence="14">The sequence shown here is derived from an EMBL/GenBank/DDBJ whole genome shotgun (WGS) entry which is preliminary data.</text>
</comment>
<dbReference type="SMART" id="SM00609">
    <property type="entry name" value="VIT"/>
    <property type="match status" value="1"/>
</dbReference>
<comment type="similarity">
    <text evidence="2">Belongs to the ITIH family.</text>
</comment>
<organism evidence="14 15">
    <name type="scientific">Pleurodeles waltl</name>
    <name type="common">Iberian ribbed newt</name>
    <dbReference type="NCBI Taxonomy" id="8319"/>
    <lineage>
        <taxon>Eukaryota</taxon>
        <taxon>Metazoa</taxon>
        <taxon>Chordata</taxon>
        <taxon>Craniata</taxon>
        <taxon>Vertebrata</taxon>
        <taxon>Euteleostomi</taxon>
        <taxon>Amphibia</taxon>
        <taxon>Batrachia</taxon>
        <taxon>Caudata</taxon>
        <taxon>Salamandroidea</taxon>
        <taxon>Salamandridae</taxon>
        <taxon>Pleurodelinae</taxon>
        <taxon>Pleurodeles</taxon>
    </lineage>
</organism>
<evidence type="ECO:0000256" key="3">
    <source>
        <dbReference type="ARBA" id="ARBA00022525"/>
    </source>
</evidence>
<proteinExistence type="inferred from homology"/>
<dbReference type="FunFam" id="3.40.50.410:FF:000013">
    <property type="entry name" value="inter-alpha-trypsin inhibitor heavy chain H2"/>
    <property type="match status" value="1"/>
</dbReference>
<dbReference type="Gene3D" id="3.40.50.410">
    <property type="entry name" value="von Willebrand factor, type A domain"/>
    <property type="match status" value="1"/>
</dbReference>
<name>A0AAV7N6U2_PLEWA</name>
<dbReference type="SUPFAM" id="SSF53300">
    <property type="entry name" value="vWA-like"/>
    <property type="match status" value="1"/>
</dbReference>
<keyword evidence="15" id="KW-1185">Reference proteome</keyword>
<evidence type="ECO:0000313" key="15">
    <source>
        <dbReference type="Proteomes" id="UP001066276"/>
    </source>
</evidence>
<dbReference type="InterPro" id="IPR050934">
    <property type="entry name" value="ITIH"/>
</dbReference>
<dbReference type="Proteomes" id="UP001066276">
    <property type="component" value="Chromosome 9"/>
</dbReference>
<keyword evidence="5" id="KW-0732">Signal</keyword>
<evidence type="ECO:0000256" key="4">
    <source>
        <dbReference type="ARBA" id="ARBA00022690"/>
    </source>
</evidence>
<evidence type="ECO:0000313" key="14">
    <source>
        <dbReference type="EMBL" id="KAJ1110419.1"/>
    </source>
</evidence>